<protein>
    <submittedName>
        <fullName evidence="1">Uncharacterized protein</fullName>
    </submittedName>
</protein>
<evidence type="ECO:0000313" key="2">
    <source>
        <dbReference type="Proteomes" id="UP000091857"/>
    </source>
</evidence>
<dbReference type="Proteomes" id="UP000091857">
    <property type="component" value="Chromosome 13"/>
</dbReference>
<gene>
    <name evidence="1" type="ORF">MANES_13G106550v8</name>
</gene>
<sequence length="274" mass="31601">MKFDSFVQSTIPHFDGHYDHWSMLMENFLRSKEMFDYVVCAIEESKDIDTLSLDELQSPLLVHEQKMNRSSTIEEKALKASTFDHSSSSRGRGRGDRGNRNGNTNSKTDDDQSYKGKGRFQHFDKSKIECYKCHKFSHFHSECRTKISNDKENREKSNFMENHEAETFDINIKTKNGFIDTISSVFYVPGLKSNLLSAGQLQEKGYVITIQKGACEIYDPSRGAIAIMQMSSNRLFPLQIQVAQTCFMAKIKNLSWLCHFRYGHLNFNGLRTLQ</sequence>
<comment type="caution">
    <text evidence="1">The sequence shown here is derived from an EMBL/GenBank/DDBJ whole genome shotgun (WGS) entry which is preliminary data.</text>
</comment>
<dbReference type="EMBL" id="CM004399">
    <property type="protein sequence ID" value="KAG8641096.1"/>
    <property type="molecule type" value="Genomic_DNA"/>
</dbReference>
<accession>A0ACB7GQZ5</accession>
<evidence type="ECO:0000313" key="1">
    <source>
        <dbReference type="EMBL" id="KAG8641096.1"/>
    </source>
</evidence>
<proteinExistence type="predicted"/>
<reference evidence="2" key="1">
    <citation type="journal article" date="2016" name="Nat. Biotechnol.">
        <title>Sequencing wild and cultivated cassava and related species reveals extensive interspecific hybridization and genetic diversity.</title>
        <authorList>
            <person name="Bredeson J.V."/>
            <person name="Lyons J.B."/>
            <person name="Prochnik S.E."/>
            <person name="Wu G.A."/>
            <person name="Ha C.M."/>
            <person name="Edsinger-Gonzales E."/>
            <person name="Grimwood J."/>
            <person name="Schmutz J."/>
            <person name="Rabbi I.Y."/>
            <person name="Egesi C."/>
            <person name="Nauluvula P."/>
            <person name="Lebot V."/>
            <person name="Ndunguru J."/>
            <person name="Mkamilo G."/>
            <person name="Bart R.S."/>
            <person name="Setter T.L."/>
            <person name="Gleadow R.M."/>
            <person name="Kulakow P."/>
            <person name="Ferguson M.E."/>
            <person name="Rounsley S."/>
            <person name="Rokhsar D.S."/>
        </authorList>
    </citation>
    <scope>NUCLEOTIDE SEQUENCE [LARGE SCALE GENOMIC DNA]</scope>
    <source>
        <strain evidence="2">cv. AM560-2</strain>
    </source>
</reference>
<name>A0ACB7GQZ5_MANES</name>
<keyword evidence="2" id="KW-1185">Reference proteome</keyword>
<organism evidence="1 2">
    <name type="scientific">Manihot esculenta</name>
    <name type="common">Cassava</name>
    <name type="synonym">Jatropha manihot</name>
    <dbReference type="NCBI Taxonomy" id="3983"/>
    <lineage>
        <taxon>Eukaryota</taxon>
        <taxon>Viridiplantae</taxon>
        <taxon>Streptophyta</taxon>
        <taxon>Embryophyta</taxon>
        <taxon>Tracheophyta</taxon>
        <taxon>Spermatophyta</taxon>
        <taxon>Magnoliopsida</taxon>
        <taxon>eudicotyledons</taxon>
        <taxon>Gunneridae</taxon>
        <taxon>Pentapetalae</taxon>
        <taxon>rosids</taxon>
        <taxon>fabids</taxon>
        <taxon>Malpighiales</taxon>
        <taxon>Euphorbiaceae</taxon>
        <taxon>Crotonoideae</taxon>
        <taxon>Manihoteae</taxon>
        <taxon>Manihot</taxon>
    </lineage>
</organism>